<gene>
    <name evidence="1" type="ORF">HPB49_024297</name>
</gene>
<organism evidence="1 2">
    <name type="scientific">Dermacentor silvarum</name>
    <name type="common">Tick</name>
    <dbReference type="NCBI Taxonomy" id="543639"/>
    <lineage>
        <taxon>Eukaryota</taxon>
        <taxon>Metazoa</taxon>
        <taxon>Ecdysozoa</taxon>
        <taxon>Arthropoda</taxon>
        <taxon>Chelicerata</taxon>
        <taxon>Arachnida</taxon>
        <taxon>Acari</taxon>
        <taxon>Parasitiformes</taxon>
        <taxon>Ixodida</taxon>
        <taxon>Ixodoidea</taxon>
        <taxon>Ixodidae</taxon>
        <taxon>Rhipicephalinae</taxon>
        <taxon>Dermacentor</taxon>
    </lineage>
</organism>
<accession>A0ACB8DH19</accession>
<dbReference type="Proteomes" id="UP000821865">
    <property type="component" value="Chromosome 2"/>
</dbReference>
<reference evidence="1" key="1">
    <citation type="submission" date="2020-05" db="EMBL/GenBank/DDBJ databases">
        <title>Large-scale comparative analyses of tick genomes elucidate their genetic diversity and vector capacities.</title>
        <authorList>
            <person name="Jia N."/>
            <person name="Wang J."/>
            <person name="Shi W."/>
            <person name="Du L."/>
            <person name="Sun Y."/>
            <person name="Zhan W."/>
            <person name="Jiang J."/>
            <person name="Wang Q."/>
            <person name="Zhang B."/>
            <person name="Ji P."/>
            <person name="Sakyi L.B."/>
            <person name="Cui X."/>
            <person name="Yuan T."/>
            <person name="Jiang B."/>
            <person name="Yang W."/>
            <person name="Lam T.T.-Y."/>
            <person name="Chang Q."/>
            <person name="Ding S."/>
            <person name="Wang X."/>
            <person name="Zhu J."/>
            <person name="Ruan X."/>
            <person name="Zhao L."/>
            <person name="Wei J."/>
            <person name="Que T."/>
            <person name="Du C."/>
            <person name="Cheng J."/>
            <person name="Dai P."/>
            <person name="Han X."/>
            <person name="Huang E."/>
            <person name="Gao Y."/>
            <person name="Liu J."/>
            <person name="Shao H."/>
            <person name="Ye R."/>
            <person name="Li L."/>
            <person name="Wei W."/>
            <person name="Wang X."/>
            <person name="Wang C."/>
            <person name="Yang T."/>
            <person name="Huo Q."/>
            <person name="Li W."/>
            <person name="Guo W."/>
            <person name="Chen H."/>
            <person name="Zhou L."/>
            <person name="Ni X."/>
            <person name="Tian J."/>
            <person name="Zhou Y."/>
            <person name="Sheng Y."/>
            <person name="Liu T."/>
            <person name="Pan Y."/>
            <person name="Xia L."/>
            <person name="Li J."/>
            <person name="Zhao F."/>
            <person name="Cao W."/>
        </authorList>
    </citation>
    <scope>NUCLEOTIDE SEQUENCE</scope>
    <source>
        <strain evidence="1">Dsil-2018</strain>
    </source>
</reference>
<dbReference type="EMBL" id="CM023471">
    <property type="protein sequence ID" value="KAH7967359.1"/>
    <property type="molecule type" value="Genomic_DNA"/>
</dbReference>
<proteinExistence type="predicted"/>
<name>A0ACB8DH19_DERSI</name>
<sequence>MAGVSSKEPVDLGEEMSCSDPTQTSTQQTAPPQPRTTWGERETWALISLWEEYLEQLRGERRNAGVYESIVRRLAALGIVRTRKQVQSKIDNLTQMYSMENGYQSPQHSQDQWQLEPPASEAVPTSGPEDEGPSQESRLTQNENQRRPRKRKLPSTGEFQRELLSEQRLLRQTFENAAKEERVLKERQINAQEKLVDLMSRYFNKD</sequence>
<evidence type="ECO:0000313" key="2">
    <source>
        <dbReference type="Proteomes" id="UP000821865"/>
    </source>
</evidence>
<evidence type="ECO:0000313" key="1">
    <source>
        <dbReference type="EMBL" id="KAH7967359.1"/>
    </source>
</evidence>
<protein>
    <submittedName>
        <fullName evidence="1">Uncharacterized protein</fullName>
    </submittedName>
</protein>
<comment type="caution">
    <text evidence="1">The sequence shown here is derived from an EMBL/GenBank/DDBJ whole genome shotgun (WGS) entry which is preliminary data.</text>
</comment>
<keyword evidence="2" id="KW-1185">Reference proteome</keyword>